<dbReference type="KEGG" id="lol:LACOL_0178"/>
<dbReference type="STRING" id="1423778.FC70_GL001127"/>
<sequence length="347" mass="37913">MAKKRKLVVMLGILGLLVGIGSFMPKVHAEGAEFTITPQFGAGQTDGSVGYFSIKADDDQTYPLTVNVQNLSTKTEHTFTAKLVAASTTNSGSIDYTPNNQLMTKSKAPLLPDLAATKSDRKQTFTLEPGASKDITFNVKVPKEGFKGTILGSVYVKRASSETTQKSGVGINNQFAMTMPVILAQNFDQKVKPKLSLTMAKMKSGTGAPQVVGRIENSSPTMFGQIKMHAWITKQGQTKKLYQKSATKLAMAPRSTFEYAIDTNNKLLPAGKYTYYVKMKSGEKTFNLKHNFTVDQATRQNVNKSLINPDKSINWWIWGPVAVLVILGIALLAYFIGKKRSAGDHEA</sequence>
<organism evidence="4 5">
    <name type="scientific">Paucilactobacillus oligofermentans DSM 15707 = LMG 22743</name>
    <dbReference type="NCBI Taxonomy" id="1423778"/>
    <lineage>
        <taxon>Bacteria</taxon>
        <taxon>Bacillati</taxon>
        <taxon>Bacillota</taxon>
        <taxon>Bacilli</taxon>
        <taxon>Lactobacillales</taxon>
        <taxon>Lactobacillaceae</taxon>
        <taxon>Paucilactobacillus</taxon>
    </lineage>
</organism>
<feature type="transmembrane region" description="Helical" evidence="1">
    <location>
        <begin position="315"/>
        <end position="336"/>
    </location>
</feature>
<proteinExistence type="predicted"/>
<dbReference type="AlphaFoldDB" id="A0A0R1RFG8"/>
<keyword evidence="1" id="KW-0812">Transmembrane</keyword>
<evidence type="ECO:0000313" key="4">
    <source>
        <dbReference type="EMBL" id="KRL55526.1"/>
    </source>
</evidence>
<name>A0A0R1RFG8_9LACO</name>
<gene>
    <name evidence="4" type="ORF">FC70_GL001127</name>
</gene>
<dbReference type="InterPro" id="IPR021759">
    <property type="entry name" value="WxLIP_HBD"/>
</dbReference>
<feature type="domain" description="WxL Interacting Protein host binding" evidence="3">
    <location>
        <begin position="167"/>
        <end position="304"/>
    </location>
</feature>
<dbReference type="EMBL" id="AZFE01000031">
    <property type="protein sequence ID" value="KRL55526.1"/>
    <property type="molecule type" value="Genomic_DNA"/>
</dbReference>
<comment type="caution">
    <text evidence="4">The sequence shown here is derived from an EMBL/GenBank/DDBJ whole genome shotgun (WGS) entry which is preliminary data.</text>
</comment>
<evidence type="ECO:0000256" key="1">
    <source>
        <dbReference type="SAM" id="Phobius"/>
    </source>
</evidence>
<dbReference type="Pfam" id="PF11797">
    <property type="entry name" value="WxLIP_HBD"/>
    <property type="match status" value="1"/>
</dbReference>
<accession>A0A0R1RFG8</accession>
<protein>
    <submittedName>
        <fullName evidence="4">Uncharacterized protein</fullName>
    </submittedName>
</protein>
<dbReference type="Pfam" id="PF06030">
    <property type="entry name" value="WxLIP_PGBD"/>
    <property type="match status" value="1"/>
</dbReference>
<dbReference type="PATRIC" id="fig|1423778.4.peg.1161"/>
<dbReference type="RefSeq" id="WP_057890065.1">
    <property type="nucleotide sequence ID" value="NZ_AZFE01000031.1"/>
</dbReference>
<evidence type="ECO:0000259" key="3">
    <source>
        <dbReference type="Pfam" id="PF11797"/>
    </source>
</evidence>
<dbReference type="InterPro" id="IPR010317">
    <property type="entry name" value="WxLIP_PGBD"/>
</dbReference>
<dbReference type="Proteomes" id="UP000051697">
    <property type="component" value="Unassembled WGS sequence"/>
</dbReference>
<keyword evidence="1" id="KW-0472">Membrane</keyword>
<evidence type="ECO:0000313" key="5">
    <source>
        <dbReference type="Proteomes" id="UP000051697"/>
    </source>
</evidence>
<evidence type="ECO:0000259" key="2">
    <source>
        <dbReference type="Pfam" id="PF06030"/>
    </source>
</evidence>
<keyword evidence="1" id="KW-1133">Transmembrane helix</keyword>
<keyword evidence="5" id="KW-1185">Reference proteome</keyword>
<reference evidence="4 5" key="1">
    <citation type="journal article" date="2015" name="Genome Announc.">
        <title>Expanding the biotechnology potential of lactobacilli through comparative genomics of 213 strains and associated genera.</title>
        <authorList>
            <person name="Sun Z."/>
            <person name="Harris H.M."/>
            <person name="McCann A."/>
            <person name="Guo C."/>
            <person name="Argimon S."/>
            <person name="Zhang W."/>
            <person name="Yang X."/>
            <person name="Jeffery I.B."/>
            <person name="Cooney J.C."/>
            <person name="Kagawa T.F."/>
            <person name="Liu W."/>
            <person name="Song Y."/>
            <person name="Salvetti E."/>
            <person name="Wrobel A."/>
            <person name="Rasinkangas P."/>
            <person name="Parkhill J."/>
            <person name="Rea M.C."/>
            <person name="O'Sullivan O."/>
            <person name="Ritari J."/>
            <person name="Douillard F.P."/>
            <person name="Paul Ross R."/>
            <person name="Yang R."/>
            <person name="Briner A.E."/>
            <person name="Felis G.E."/>
            <person name="de Vos W.M."/>
            <person name="Barrangou R."/>
            <person name="Klaenhammer T.R."/>
            <person name="Caufield P.W."/>
            <person name="Cui Y."/>
            <person name="Zhang H."/>
            <person name="O'Toole P.W."/>
        </authorList>
    </citation>
    <scope>NUCLEOTIDE SEQUENCE [LARGE SCALE GENOMIC DNA]</scope>
    <source>
        <strain evidence="4 5">DSM 15707</strain>
    </source>
</reference>
<feature type="domain" description="WxL Interacting Protein peptidoglycan binding" evidence="2">
    <location>
        <begin position="34"/>
        <end position="157"/>
    </location>
</feature>